<keyword evidence="2" id="KW-1185">Reference proteome</keyword>
<gene>
    <name evidence="1" type="ORF">MAR_020973</name>
</gene>
<reference evidence="1" key="1">
    <citation type="submission" date="2022-11" db="EMBL/GenBank/DDBJ databases">
        <title>Centuries of genome instability and evolution in soft-shell clam transmissible cancer (bioRxiv).</title>
        <authorList>
            <person name="Hart S.F.M."/>
            <person name="Yonemitsu M.A."/>
            <person name="Giersch R.M."/>
            <person name="Beal B.F."/>
            <person name="Arriagada G."/>
            <person name="Davis B.W."/>
            <person name="Ostrander E.A."/>
            <person name="Goff S.P."/>
            <person name="Metzger M.J."/>
        </authorList>
    </citation>
    <scope>NUCLEOTIDE SEQUENCE</scope>
    <source>
        <strain evidence="1">MELC-2E11</strain>
        <tissue evidence="1">Siphon/mantle</tissue>
    </source>
</reference>
<sequence>MRYAVVEATSRRRPLVRRSLNLASERKTASSESKAVKDNENCVDLAAYKFIATKLVETECQWPEAKECESTCCRRDQLSEYEVETPEGLLQTYVERAIIHELLDILLGIWQSINEMFENPPKSKIHGKI</sequence>
<organism evidence="1 2">
    <name type="scientific">Mya arenaria</name>
    <name type="common">Soft-shell clam</name>
    <dbReference type="NCBI Taxonomy" id="6604"/>
    <lineage>
        <taxon>Eukaryota</taxon>
        <taxon>Metazoa</taxon>
        <taxon>Spiralia</taxon>
        <taxon>Lophotrochozoa</taxon>
        <taxon>Mollusca</taxon>
        <taxon>Bivalvia</taxon>
        <taxon>Autobranchia</taxon>
        <taxon>Heteroconchia</taxon>
        <taxon>Euheterodonta</taxon>
        <taxon>Imparidentia</taxon>
        <taxon>Neoheterodontei</taxon>
        <taxon>Myida</taxon>
        <taxon>Myoidea</taxon>
        <taxon>Myidae</taxon>
        <taxon>Mya</taxon>
    </lineage>
</organism>
<accession>A0ABY7E8Y0</accession>
<name>A0ABY7E8Y0_MYAAR</name>
<proteinExistence type="predicted"/>
<evidence type="ECO:0000313" key="1">
    <source>
        <dbReference type="EMBL" id="WAR05604.1"/>
    </source>
</evidence>
<dbReference type="Proteomes" id="UP001164746">
    <property type="component" value="Chromosome 5"/>
</dbReference>
<dbReference type="EMBL" id="CP111016">
    <property type="protein sequence ID" value="WAR05604.1"/>
    <property type="molecule type" value="Genomic_DNA"/>
</dbReference>
<protein>
    <submittedName>
        <fullName evidence="1">Uncharacterized protein</fullName>
    </submittedName>
</protein>
<evidence type="ECO:0000313" key="2">
    <source>
        <dbReference type="Proteomes" id="UP001164746"/>
    </source>
</evidence>